<feature type="compositionally biased region" description="Basic and acidic residues" evidence="1">
    <location>
        <begin position="67"/>
        <end position="78"/>
    </location>
</feature>
<evidence type="ECO:0000256" key="1">
    <source>
        <dbReference type="SAM" id="MobiDB-lite"/>
    </source>
</evidence>
<feature type="region of interest" description="Disordered" evidence="1">
    <location>
        <begin position="44"/>
        <end position="78"/>
    </location>
</feature>
<gene>
    <name evidence="2" type="ORF">SAMN05421812_101556</name>
</gene>
<dbReference type="InterPro" id="IPR014917">
    <property type="entry name" value="DUF1800"/>
</dbReference>
<dbReference type="EMBL" id="FZPH01000001">
    <property type="protein sequence ID" value="SNS72452.1"/>
    <property type="molecule type" value="Genomic_DNA"/>
</dbReference>
<proteinExistence type="predicted"/>
<name>A0A239GUC6_9ACTN</name>
<protein>
    <submittedName>
        <fullName evidence="2">Uncharacterized conserved protein, DUF1800 family</fullName>
    </submittedName>
</protein>
<dbReference type="OrthoDB" id="9772295at2"/>
<dbReference type="Pfam" id="PF08811">
    <property type="entry name" value="DUF1800"/>
    <property type="match status" value="1"/>
</dbReference>
<sequence>MSGGVALLLRRAGFGPTAAELAAATRSGYEATVHALLQPAAPDIGASATPLPSLPPDPLSGLTNPSPERRARADRARETQTAELTRWWLDRLTAADHQAREKLVWFWHGHWATSIRKVIRPTLMLRQHRTLRDSTDFRAMAHAMVRDPALIYWLDGQLNDRKAANENLGRELLELFLLGIGSYTERDVKEAGRALTGWKIEYDEVRARLSDTAHDAGRKTILGVTGNFDADGLVDLLLGREECPRFIAARLWHRYGASDDPMPARTLEAVAARFPDPSAMLAALLLDEAFQASAGRQVKQPVEWLVGGARQLGLRPGTWDDDTLHKILYSLDRLGQVPFAPPSVGGWPAGASWLTPGTAQVRFGIAARLASLAPIGSLTPESLAALLCVDSWTDRTYAALKDVTDARGLLTLGLVSPEYLVT</sequence>
<evidence type="ECO:0000313" key="2">
    <source>
        <dbReference type="EMBL" id="SNS72452.1"/>
    </source>
</evidence>
<accession>A0A239GUC6</accession>
<evidence type="ECO:0000313" key="3">
    <source>
        <dbReference type="Proteomes" id="UP000198362"/>
    </source>
</evidence>
<organism evidence="2 3">
    <name type="scientific">Asanoa hainanensis</name>
    <dbReference type="NCBI Taxonomy" id="560556"/>
    <lineage>
        <taxon>Bacteria</taxon>
        <taxon>Bacillati</taxon>
        <taxon>Actinomycetota</taxon>
        <taxon>Actinomycetes</taxon>
        <taxon>Micromonosporales</taxon>
        <taxon>Micromonosporaceae</taxon>
        <taxon>Asanoa</taxon>
    </lineage>
</organism>
<dbReference type="AlphaFoldDB" id="A0A239GUC6"/>
<reference evidence="2 3" key="1">
    <citation type="submission" date="2017-06" db="EMBL/GenBank/DDBJ databases">
        <authorList>
            <person name="Kim H.J."/>
            <person name="Triplett B.A."/>
        </authorList>
    </citation>
    <scope>NUCLEOTIDE SEQUENCE [LARGE SCALE GENOMIC DNA]</scope>
    <source>
        <strain evidence="2 3">CGMCC 4.5593</strain>
    </source>
</reference>
<dbReference type="RefSeq" id="WP_089244259.1">
    <property type="nucleotide sequence ID" value="NZ_FZPH01000001.1"/>
</dbReference>
<dbReference type="Proteomes" id="UP000198362">
    <property type="component" value="Unassembled WGS sequence"/>
</dbReference>
<keyword evidence="3" id="KW-1185">Reference proteome</keyword>